<reference evidence="2" key="1">
    <citation type="submission" date="2022-11" db="EMBL/GenBank/DDBJ databases">
        <authorList>
            <person name="Petersen C."/>
        </authorList>
    </citation>
    <scope>NUCLEOTIDE SEQUENCE</scope>
    <source>
        <strain evidence="2">IBT 30761</strain>
    </source>
</reference>
<evidence type="ECO:0000313" key="2">
    <source>
        <dbReference type="EMBL" id="KAJ5090141.1"/>
    </source>
</evidence>
<evidence type="ECO:0000256" key="1">
    <source>
        <dbReference type="SAM" id="MobiDB-lite"/>
    </source>
</evidence>
<feature type="compositionally biased region" description="Polar residues" evidence="1">
    <location>
        <begin position="29"/>
        <end position="42"/>
    </location>
</feature>
<comment type="caution">
    <text evidence="2">The sequence shown here is derived from an EMBL/GenBank/DDBJ whole genome shotgun (WGS) entry which is preliminary data.</text>
</comment>
<dbReference type="EMBL" id="JAPQKI010000009">
    <property type="protein sequence ID" value="KAJ5090141.1"/>
    <property type="molecule type" value="Genomic_DNA"/>
</dbReference>
<proteinExistence type="predicted"/>
<organism evidence="2 3">
    <name type="scientific">Penicillium argentinense</name>
    <dbReference type="NCBI Taxonomy" id="1131581"/>
    <lineage>
        <taxon>Eukaryota</taxon>
        <taxon>Fungi</taxon>
        <taxon>Dikarya</taxon>
        <taxon>Ascomycota</taxon>
        <taxon>Pezizomycotina</taxon>
        <taxon>Eurotiomycetes</taxon>
        <taxon>Eurotiomycetidae</taxon>
        <taxon>Eurotiales</taxon>
        <taxon>Aspergillaceae</taxon>
        <taxon>Penicillium</taxon>
    </lineage>
</organism>
<evidence type="ECO:0000313" key="3">
    <source>
        <dbReference type="Proteomes" id="UP001149074"/>
    </source>
</evidence>
<feature type="compositionally biased region" description="Polar residues" evidence="1">
    <location>
        <begin position="1"/>
        <end position="10"/>
    </location>
</feature>
<reference evidence="2" key="2">
    <citation type="journal article" date="2023" name="IMA Fungus">
        <title>Comparative genomic study of the Penicillium genus elucidates a diverse pangenome and 15 lateral gene transfer events.</title>
        <authorList>
            <person name="Petersen C."/>
            <person name="Sorensen T."/>
            <person name="Nielsen M.R."/>
            <person name="Sondergaard T.E."/>
            <person name="Sorensen J.L."/>
            <person name="Fitzpatrick D.A."/>
            <person name="Frisvad J.C."/>
            <person name="Nielsen K.L."/>
        </authorList>
    </citation>
    <scope>NUCLEOTIDE SEQUENCE</scope>
    <source>
        <strain evidence="2">IBT 30761</strain>
    </source>
</reference>
<feature type="region of interest" description="Disordered" evidence="1">
    <location>
        <begin position="1"/>
        <end position="45"/>
    </location>
</feature>
<keyword evidence="3" id="KW-1185">Reference proteome</keyword>
<sequence>MGNPNLASSQTEEKQSIPPPYSPPDPTPANQANISTSASRNGSIRPGDTVAADECIIHLKLLSTIANLRKFIKGTDRLFGIHDSEAKNFSDPRKQSQAVTRLEEKRWAVYVARAVDRFTVWWQTCLPNLDTRNISSLSKSEAKIAWPASMMPPLDVLMVWHAYMLNPRAFLEDCLRQSKMSVWATGMPWEAVNASIDDETFDFYPGKESKINFETQTGLHWNNLADSPTKSLLCSNCKHEISIIWTEGGLGCDPDVAFAHCTGYADKSLRYTCPTCKFRTTHDTLCIQKFRNDLQKLLKDDTPMPGTLLSATGTAIGDEDERDYGVSFPNRLIKDGIRSELLQATDLTQHESTILENIRDRLEGHLKDRSLIRRVNKSTLVPRNSNNSERISLRNMLSRYWENPSPFAINLIGAVIRQGTFLEKMDQIGWIRLSTVRSTMDHFIKKYGVFFQIISKNKGHAVVPTLDVDLIWHTHQLSPARYYSFSTTLTEGIFINHDDKVDEYKLNDAFAWTSKQYQKLTGGQVYSECICWYCSAVREAHTEGLSRLMSSSASQAKANAALLHEKAGNNTPHISSHNAVRIQAQIDPKVIEAQNAKLKSNWEKAQKRSRHSGNDGDMTGKPYTRDSNIHPESYPCNPVCVSTTSGAVGDCISGTYGAGIEQGACLSGPVAAQTRGRGKSFCAGIAGCGMNL</sequence>
<dbReference type="Pfam" id="PF07173">
    <property type="entry name" value="GRDP-like"/>
    <property type="match status" value="1"/>
</dbReference>
<dbReference type="AlphaFoldDB" id="A0A9W9EYC0"/>
<dbReference type="PANTHER" id="PTHR34365">
    <property type="entry name" value="ENOLASE (DUF1399)"/>
    <property type="match status" value="1"/>
</dbReference>
<gene>
    <name evidence="2" type="ORF">N7532_008825</name>
</gene>
<dbReference type="InterPro" id="IPR009836">
    <property type="entry name" value="GRDP-like"/>
</dbReference>
<feature type="region of interest" description="Disordered" evidence="1">
    <location>
        <begin position="599"/>
        <end position="622"/>
    </location>
</feature>
<accession>A0A9W9EYC0</accession>
<name>A0A9W9EYC0_9EURO</name>
<dbReference type="Proteomes" id="UP001149074">
    <property type="component" value="Unassembled WGS sequence"/>
</dbReference>
<protein>
    <submittedName>
        <fullName evidence="2">Uncharacterized protein</fullName>
    </submittedName>
</protein>
<dbReference type="GeneID" id="81360296"/>
<dbReference type="RefSeq" id="XP_056472123.1">
    <property type="nucleotide sequence ID" value="XM_056621317.1"/>
</dbReference>
<dbReference type="OrthoDB" id="2684236at2759"/>
<feature type="compositionally biased region" description="Pro residues" evidence="1">
    <location>
        <begin position="17"/>
        <end position="27"/>
    </location>
</feature>
<dbReference type="PANTHER" id="PTHR34365:SF7">
    <property type="entry name" value="GLYCINE-RICH DOMAIN-CONTAINING PROTEIN 1"/>
    <property type="match status" value="1"/>
</dbReference>